<dbReference type="InterPro" id="IPR011044">
    <property type="entry name" value="Quino_amine_DH_bsu"/>
</dbReference>
<sequence>MNKKITIIIASITIFISLVLGLSWYVVHADDAWIIDEDAVKKPNFLKNQRAVLYFSPPDYADIFQTGYRYAVFVDKQGEAKGLRINAMDTGTVVTGAHRLYVDESDKVRIIGDRYKEFPVNGQGMGGGAGYLTKKKMFFSLYPDNNNTQIRYGNEKGFHTKTIPYFVSASGSSDDAIYIVTENPDDDKNDHYGIKEIHLDQHGMKVKAITTLRIKNEPSPITIQADHQYLYVLMCVDHDERNGKVSLIRINKKTHQHDQFTLASYKDVSDIYNITMAYDRKAAYLRNNKLVYVDDLGYMYTFNTKTEKMEDKILLKDSQSGELTTFHGDYLYLYSQDEKTRKHSINQYQLQTGQLVNHQEIKGMDKIFSTKIINFYRNATLYSYDFEIIN</sequence>
<evidence type="ECO:0000313" key="2">
    <source>
        <dbReference type="EMBL" id="SFS37750.1"/>
    </source>
</evidence>
<evidence type="ECO:0000313" key="3">
    <source>
        <dbReference type="Proteomes" id="UP000198660"/>
    </source>
</evidence>
<organism evidence="2 3">
    <name type="scientific">Marininema halotolerans</name>
    <dbReference type="NCBI Taxonomy" id="1155944"/>
    <lineage>
        <taxon>Bacteria</taxon>
        <taxon>Bacillati</taxon>
        <taxon>Bacillota</taxon>
        <taxon>Bacilli</taxon>
        <taxon>Bacillales</taxon>
        <taxon>Thermoactinomycetaceae</taxon>
        <taxon>Marininema</taxon>
    </lineage>
</organism>
<evidence type="ECO:0000256" key="1">
    <source>
        <dbReference type="SAM" id="Phobius"/>
    </source>
</evidence>
<keyword evidence="1" id="KW-0472">Membrane</keyword>
<protein>
    <submittedName>
        <fullName evidence="2">Lactonase, 7-bladed beta-propeller</fullName>
    </submittedName>
</protein>
<keyword evidence="3" id="KW-1185">Reference proteome</keyword>
<gene>
    <name evidence="2" type="ORF">SAMN05444972_101496</name>
</gene>
<dbReference type="Proteomes" id="UP000198660">
    <property type="component" value="Unassembled WGS sequence"/>
</dbReference>
<keyword evidence="1" id="KW-1133">Transmembrane helix</keyword>
<dbReference type="RefSeq" id="WP_091833307.1">
    <property type="nucleotide sequence ID" value="NZ_FPAA01000001.1"/>
</dbReference>
<dbReference type="AlphaFoldDB" id="A0A1I6PC78"/>
<feature type="transmembrane region" description="Helical" evidence="1">
    <location>
        <begin position="7"/>
        <end position="27"/>
    </location>
</feature>
<proteinExistence type="predicted"/>
<reference evidence="3" key="1">
    <citation type="submission" date="2016-10" db="EMBL/GenBank/DDBJ databases">
        <authorList>
            <person name="Varghese N."/>
            <person name="Submissions S."/>
        </authorList>
    </citation>
    <scope>NUCLEOTIDE SEQUENCE [LARGE SCALE GENOMIC DNA]</scope>
    <source>
        <strain evidence="3">DSM 45789</strain>
    </source>
</reference>
<keyword evidence="1" id="KW-0812">Transmembrane</keyword>
<dbReference type="OrthoDB" id="2573204at2"/>
<dbReference type="EMBL" id="FPAA01000001">
    <property type="protein sequence ID" value="SFS37750.1"/>
    <property type="molecule type" value="Genomic_DNA"/>
</dbReference>
<name>A0A1I6PC78_9BACL</name>
<dbReference type="SUPFAM" id="SSF50969">
    <property type="entry name" value="YVTN repeat-like/Quinoprotein amine dehydrogenase"/>
    <property type="match status" value="1"/>
</dbReference>
<accession>A0A1I6PC78</accession>